<evidence type="ECO:0000313" key="2">
    <source>
        <dbReference type="EMBL" id="ETJ37946.1"/>
    </source>
</evidence>
<dbReference type="EMBL" id="AZMM01007877">
    <property type="protein sequence ID" value="ETJ37946.1"/>
    <property type="molecule type" value="Genomic_DNA"/>
</dbReference>
<reference evidence="2" key="1">
    <citation type="submission" date="2013-12" db="EMBL/GenBank/DDBJ databases">
        <title>A Varibaculum cambriense genome reconstructed from a premature infant gut community with otherwise low bacterial novelty that shifts toward anaerobic metabolism during the third week of life.</title>
        <authorList>
            <person name="Brown C.T."/>
            <person name="Sharon I."/>
            <person name="Thomas B.C."/>
            <person name="Castelle C.J."/>
            <person name="Morowitz M.J."/>
            <person name="Banfield J.F."/>
        </authorList>
    </citation>
    <scope>NUCLEOTIDE SEQUENCE</scope>
</reference>
<dbReference type="NCBIfam" id="NF033547">
    <property type="entry name" value="transpos_IS1595"/>
    <property type="match status" value="1"/>
</dbReference>
<dbReference type="AlphaFoldDB" id="W1Y6D4"/>
<accession>W1Y6D4</accession>
<evidence type="ECO:0000259" key="1">
    <source>
        <dbReference type="SMART" id="SM01126"/>
    </source>
</evidence>
<proteinExistence type="predicted"/>
<dbReference type="SMART" id="SM01126">
    <property type="entry name" value="DDE_Tnp_IS1595"/>
    <property type="match status" value="1"/>
</dbReference>
<protein>
    <submittedName>
        <fullName evidence="2">Transposase</fullName>
    </submittedName>
</protein>
<dbReference type="InterPro" id="IPR024445">
    <property type="entry name" value="Tnp_ISXO2-like"/>
</dbReference>
<gene>
    <name evidence="2" type="ORF">Q604_UNBC07877G0004</name>
</gene>
<sequence>MPRNPRKRGKGKNDKNKRGISKEQICIETAIDRKGNILMGAVCNGRITTNQIVNFFDNKICEGATFCVDSHKSYVGIKDKLNIELKQVPRGKSMIDTVYHLQHINALHSSFKRWLMTFNGVSTKYINNYLAWFKFLQLSKKNKKNDRIKDMLVNVATKDTCITRTTIRNRFIELT</sequence>
<comment type="caution">
    <text evidence="2">The sequence shown here is derived from an EMBL/GenBank/DDBJ whole genome shotgun (WGS) entry which is preliminary data.</text>
</comment>
<organism evidence="2">
    <name type="scientific">human gut metagenome</name>
    <dbReference type="NCBI Taxonomy" id="408170"/>
    <lineage>
        <taxon>unclassified sequences</taxon>
        <taxon>metagenomes</taxon>
        <taxon>organismal metagenomes</taxon>
    </lineage>
</organism>
<feature type="domain" description="ISXO2-like transposase" evidence="1">
    <location>
        <begin position="6"/>
        <end position="142"/>
    </location>
</feature>
<name>W1Y6D4_9ZZZZ</name>
<dbReference type="Pfam" id="PF12762">
    <property type="entry name" value="DDE_Tnp_IS1595"/>
    <property type="match status" value="1"/>
</dbReference>